<dbReference type="GO" id="GO:0008757">
    <property type="term" value="F:S-adenosylmethionine-dependent methyltransferase activity"/>
    <property type="evidence" value="ECO:0007669"/>
    <property type="project" value="InterPro"/>
</dbReference>
<dbReference type="STRING" id="1033734.GCA_000285535_04018"/>
<dbReference type="EMBL" id="SLUB01000002">
    <property type="protein sequence ID" value="THE15174.1"/>
    <property type="molecule type" value="Genomic_DNA"/>
</dbReference>
<dbReference type="OrthoDB" id="5522265at2"/>
<dbReference type="AlphaFoldDB" id="A0A4S3PZR3"/>
<dbReference type="Gene3D" id="3.40.50.150">
    <property type="entry name" value="Vaccinia Virus protein VP39"/>
    <property type="match status" value="1"/>
</dbReference>
<dbReference type="GO" id="GO:0032259">
    <property type="term" value="P:methylation"/>
    <property type="evidence" value="ECO:0007669"/>
    <property type="project" value="UniProtKB-KW"/>
</dbReference>
<evidence type="ECO:0000259" key="1">
    <source>
        <dbReference type="Pfam" id="PF08241"/>
    </source>
</evidence>
<reference evidence="2 3" key="1">
    <citation type="journal article" date="2019" name="Indoor Air">
        <title>Impacts of indoor surface finishes on bacterial viability.</title>
        <authorList>
            <person name="Hu J."/>
            <person name="Maamar S.B."/>
            <person name="Glawe A.J."/>
            <person name="Gottel N."/>
            <person name="Gilbert J.A."/>
            <person name="Hartmann E.M."/>
        </authorList>
    </citation>
    <scope>NUCLEOTIDE SEQUENCE [LARGE SCALE GENOMIC DNA]</scope>
    <source>
        <strain evidence="2 3">AF060A6</strain>
    </source>
</reference>
<evidence type="ECO:0000313" key="3">
    <source>
        <dbReference type="Proteomes" id="UP000306477"/>
    </source>
</evidence>
<protein>
    <submittedName>
        <fullName evidence="2">Class I SAM-dependent methyltransferase</fullName>
    </submittedName>
</protein>
<dbReference type="PANTHER" id="PTHR43591">
    <property type="entry name" value="METHYLTRANSFERASE"/>
    <property type="match status" value="1"/>
</dbReference>
<sequence length="226" mass="25452">MTDFKWHEEAEKQWDGRADFWSKQSQAMWNSGSRSTIIPFFIQFLDTNAFILDAGCGDGYGSFLLAERGYQVVGADISAEMIEKANKRSTSKGLSFVQGDLSALSFEDETFSGVMAINSLEWTEDPLQAINEIKRVTKPGGIFCAGLLGPTAGPRQNSYSRLYGKKVIQNTMMPWEFEQLVSENGWTVVDGQPVYKDAVNKEKIKGFPKELKQALSFMWVFILKRN</sequence>
<dbReference type="InterPro" id="IPR029063">
    <property type="entry name" value="SAM-dependent_MTases_sf"/>
</dbReference>
<dbReference type="Pfam" id="PF08241">
    <property type="entry name" value="Methyltransf_11"/>
    <property type="match status" value="1"/>
</dbReference>
<dbReference type="PANTHER" id="PTHR43591:SF110">
    <property type="entry name" value="RHODANESE DOMAIN-CONTAINING PROTEIN"/>
    <property type="match status" value="1"/>
</dbReference>
<accession>A0A4S3PZR3</accession>
<keyword evidence="2" id="KW-0808">Transferase</keyword>
<name>A0A4S3PZR3_9BACI</name>
<keyword evidence="2" id="KW-0489">Methyltransferase</keyword>
<dbReference type="SUPFAM" id="SSF53335">
    <property type="entry name" value="S-adenosyl-L-methionine-dependent methyltransferases"/>
    <property type="match status" value="1"/>
</dbReference>
<proteinExistence type="predicted"/>
<keyword evidence="3" id="KW-1185">Reference proteome</keyword>
<organism evidence="2 3">
    <name type="scientific">Bacillus timonensis</name>
    <dbReference type="NCBI Taxonomy" id="1033734"/>
    <lineage>
        <taxon>Bacteria</taxon>
        <taxon>Bacillati</taxon>
        <taxon>Bacillota</taxon>
        <taxon>Bacilli</taxon>
        <taxon>Bacillales</taxon>
        <taxon>Bacillaceae</taxon>
        <taxon>Bacillus</taxon>
    </lineage>
</organism>
<gene>
    <name evidence="2" type="ORF">E1I69_02340</name>
</gene>
<feature type="domain" description="Methyltransferase type 11" evidence="1">
    <location>
        <begin position="52"/>
        <end position="144"/>
    </location>
</feature>
<dbReference type="InterPro" id="IPR013216">
    <property type="entry name" value="Methyltransf_11"/>
</dbReference>
<dbReference type="Proteomes" id="UP000306477">
    <property type="component" value="Unassembled WGS sequence"/>
</dbReference>
<dbReference type="RefSeq" id="WP_136378023.1">
    <property type="nucleotide sequence ID" value="NZ_SLUB01000002.1"/>
</dbReference>
<evidence type="ECO:0000313" key="2">
    <source>
        <dbReference type="EMBL" id="THE15174.1"/>
    </source>
</evidence>
<comment type="caution">
    <text evidence="2">The sequence shown here is derived from an EMBL/GenBank/DDBJ whole genome shotgun (WGS) entry which is preliminary data.</text>
</comment>
<dbReference type="CDD" id="cd02440">
    <property type="entry name" value="AdoMet_MTases"/>
    <property type="match status" value="1"/>
</dbReference>